<dbReference type="VEuPathDB" id="FungiDB:ASPZODRAFT_128579"/>
<accession>A0A1L9SS14</accession>
<organism evidence="2 3">
    <name type="scientific">Penicilliopsis zonata CBS 506.65</name>
    <dbReference type="NCBI Taxonomy" id="1073090"/>
    <lineage>
        <taxon>Eukaryota</taxon>
        <taxon>Fungi</taxon>
        <taxon>Dikarya</taxon>
        <taxon>Ascomycota</taxon>
        <taxon>Pezizomycotina</taxon>
        <taxon>Eurotiomycetes</taxon>
        <taxon>Eurotiomycetidae</taxon>
        <taxon>Eurotiales</taxon>
        <taxon>Aspergillaceae</taxon>
        <taxon>Penicilliopsis</taxon>
    </lineage>
</organism>
<proteinExistence type="predicted"/>
<feature type="compositionally biased region" description="Polar residues" evidence="1">
    <location>
        <begin position="32"/>
        <end position="43"/>
    </location>
</feature>
<dbReference type="Proteomes" id="UP000184188">
    <property type="component" value="Unassembled WGS sequence"/>
</dbReference>
<name>A0A1L9SS14_9EURO</name>
<gene>
    <name evidence="2" type="ORF">ASPZODRAFT_128579</name>
</gene>
<evidence type="ECO:0000313" key="3">
    <source>
        <dbReference type="Proteomes" id="UP000184188"/>
    </source>
</evidence>
<keyword evidence="3" id="KW-1185">Reference proteome</keyword>
<dbReference type="GeneID" id="34608526"/>
<dbReference type="RefSeq" id="XP_022584500.1">
    <property type="nucleotide sequence ID" value="XM_022722061.1"/>
</dbReference>
<feature type="compositionally biased region" description="Pro residues" evidence="1">
    <location>
        <begin position="44"/>
        <end position="62"/>
    </location>
</feature>
<reference evidence="3" key="1">
    <citation type="journal article" date="2017" name="Genome Biol.">
        <title>Comparative genomics reveals high biological diversity and specific adaptations in the industrially and medically important fungal genus Aspergillus.</title>
        <authorList>
            <person name="de Vries R.P."/>
            <person name="Riley R."/>
            <person name="Wiebenga A."/>
            <person name="Aguilar-Osorio G."/>
            <person name="Amillis S."/>
            <person name="Uchima C.A."/>
            <person name="Anderluh G."/>
            <person name="Asadollahi M."/>
            <person name="Askin M."/>
            <person name="Barry K."/>
            <person name="Battaglia E."/>
            <person name="Bayram O."/>
            <person name="Benocci T."/>
            <person name="Braus-Stromeyer S.A."/>
            <person name="Caldana C."/>
            <person name="Canovas D."/>
            <person name="Cerqueira G.C."/>
            <person name="Chen F."/>
            <person name="Chen W."/>
            <person name="Choi C."/>
            <person name="Clum A."/>
            <person name="Dos Santos R.A."/>
            <person name="Damasio A.R."/>
            <person name="Diallinas G."/>
            <person name="Emri T."/>
            <person name="Fekete E."/>
            <person name="Flipphi M."/>
            <person name="Freyberg S."/>
            <person name="Gallo A."/>
            <person name="Gournas C."/>
            <person name="Habgood R."/>
            <person name="Hainaut M."/>
            <person name="Harispe M.L."/>
            <person name="Henrissat B."/>
            <person name="Hilden K.S."/>
            <person name="Hope R."/>
            <person name="Hossain A."/>
            <person name="Karabika E."/>
            <person name="Karaffa L."/>
            <person name="Karanyi Z."/>
            <person name="Krasevec N."/>
            <person name="Kuo A."/>
            <person name="Kusch H."/>
            <person name="LaButti K."/>
            <person name="Lagendijk E.L."/>
            <person name="Lapidus A."/>
            <person name="Levasseur A."/>
            <person name="Lindquist E."/>
            <person name="Lipzen A."/>
            <person name="Logrieco A.F."/>
            <person name="MacCabe A."/>
            <person name="Maekelae M.R."/>
            <person name="Malavazi I."/>
            <person name="Melin P."/>
            <person name="Meyer V."/>
            <person name="Mielnichuk N."/>
            <person name="Miskei M."/>
            <person name="Molnar A.P."/>
            <person name="Mule G."/>
            <person name="Ngan C.Y."/>
            <person name="Orejas M."/>
            <person name="Orosz E."/>
            <person name="Ouedraogo J.P."/>
            <person name="Overkamp K.M."/>
            <person name="Park H.-S."/>
            <person name="Perrone G."/>
            <person name="Piumi F."/>
            <person name="Punt P.J."/>
            <person name="Ram A.F."/>
            <person name="Ramon A."/>
            <person name="Rauscher S."/>
            <person name="Record E."/>
            <person name="Riano-Pachon D.M."/>
            <person name="Robert V."/>
            <person name="Roehrig J."/>
            <person name="Ruller R."/>
            <person name="Salamov A."/>
            <person name="Salih N.S."/>
            <person name="Samson R.A."/>
            <person name="Sandor E."/>
            <person name="Sanguinetti M."/>
            <person name="Schuetze T."/>
            <person name="Sepcic K."/>
            <person name="Shelest E."/>
            <person name="Sherlock G."/>
            <person name="Sophianopoulou V."/>
            <person name="Squina F.M."/>
            <person name="Sun H."/>
            <person name="Susca A."/>
            <person name="Todd R.B."/>
            <person name="Tsang A."/>
            <person name="Unkles S.E."/>
            <person name="van de Wiele N."/>
            <person name="van Rossen-Uffink D."/>
            <person name="Oliveira J.V."/>
            <person name="Vesth T.C."/>
            <person name="Visser J."/>
            <person name="Yu J.-H."/>
            <person name="Zhou M."/>
            <person name="Andersen M.R."/>
            <person name="Archer D.B."/>
            <person name="Baker S.E."/>
            <person name="Benoit I."/>
            <person name="Brakhage A.A."/>
            <person name="Braus G.H."/>
            <person name="Fischer R."/>
            <person name="Frisvad J.C."/>
            <person name="Goldman G.H."/>
            <person name="Houbraken J."/>
            <person name="Oakley B."/>
            <person name="Pocsi I."/>
            <person name="Scazzocchio C."/>
            <person name="Seiboth B."/>
            <person name="vanKuyk P.A."/>
            <person name="Wortman J."/>
            <person name="Dyer P.S."/>
            <person name="Grigoriev I.V."/>
        </authorList>
    </citation>
    <scope>NUCLEOTIDE SEQUENCE [LARGE SCALE GENOMIC DNA]</scope>
    <source>
        <strain evidence="3">CBS 506.65</strain>
    </source>
</reference>
<evidence type="ECO:0000313" key="2">
    <source>
        <dbReference type="EMBL" id="OJJ49990.1"/>
    </source>
</evidence>
<protein>
    <submittedName>
        <fullName evidence="2">Uncharacterized protein</fullName>
    </submittedName>
</protein>
<feature type="region of interest" description="Disordered" evidence="1">
    <location>
        <begin position="28"/>
        <end position="66"/>
    </location>
</feature>
<evidence type="ECO:0000256" key="1">
    <source>
        <dbReference type="SAM" id="MobiDB-lite"/>
    </source>
</evidence>
<dbReference type="EMBL" id="KV878337">
    <property type="protein sequence ID" value="OJJ49990.1"/>
    <property type="molecule type" value="Genomic_DNA"/>
</dbReference>
<dbReference type="AlphaFoldDB" id="A0A1L9SS14"/>
<sequence length="81" mass="8766">MSYCCVSTHCPPTVLHCPPLSTHCPPTVHPLSMSSPASPQSRQPGPPDLPKLPIHETPPPDGVRPSHAFILQHAAINKMYQ</sequence>